<dbReference type="AlphaFoldDB" id="A0A1V9ZNQ6"/>
<organism evidence="1 2">
    <name type="scientific">Achlya hypogyna</name>
    <name type="common">Oomycete</name>
    <name type="synonym">Protoachlya hypogyna</name>
    <dbReference type="NCBI Taxonomy" id="1202772"/>
    <lineage>
        <taxon>Eukaryota</taxon>
        <taxon>Sar</taxon>
        <taxon>Stramenopiles</taxon>
        <taxon>Oomycota</taxon>
        <taxon>Saprolegniomycetes</taxon>
        <taxon>Saprolegniales</taxon>
        <taxon>Achlyaceae</taxon>
        <taxon>Achlya</taxon>
    </lineage>
</organism>
<sequence length="103" mass="11787">MLHDDWYDACFRANVRCAEATFHQIISTFCDYMNDSRSSAPTNHSKRNSLYGSTSSVLKAATVNGRIWLAKVMVPRHIHNNVKVAATHARAWFALHKSTKEWH</sequence>
<proteinExistence type="predicted"/>
<reference evidence="1 2" key="1">
    <citation type="journal article" date="2014" name="Genome Biol. Evol.">
        <title>The secreted proteins of Achlya hypogyna and Thraustotheca clavata identify the ancestral oomycete secretome and reveal gene acquisitions by horizontal gene transfer.</title>
        <authorList>
            <person name="Misner I."/>
            <person name="Blouin N."/>
            <person name="Leonard G."/>
            <person name="Richards T.A."/>
            <person name="Lane C.E."/>
        </authorList>
    </citation>
    <scope>NUCLEOTIDE SEQUENCE [LARGE SCALE GENOMIC DNA]</scope>
    <source>
        <strain evidence="1 2">ATCC 48635</strain>
    </source>
</reference>
<dbReference type="Proteomes" id="UP000243579">
    <property type="component" value="Unassembled WGS sequence"/>
</dbReference>
<protein>
    <submittedName>
        <fullName evidence="1">Uncharacterized protein</fullName>
    </submittedName>
</protein>
<evidence type="ECO:0000313" key="2">
    <source>
        <dbReference type="Proteomes" id="UP000243579"/>
    </source>
</evidence>
<accession>A0A1V9ZNQ6</accession>
<dbReference type="EMBL" id="JNBR01000051">
    <property type="protein sequence ID" value="OQR99617.1"/>
    <property type="molecule type" value="Genomic_DNA"/>
</dbReference>
<comment type="caution">
    <text evidence="1">The sequence shown here is derived from an EMBL/GenBank/DDBJ whole genome shotgun (WGS) entry which is preliminary data.</text>
</comment>
<evidence type="ECO:0000313" key="1">
    <source>
        <dbReference type="EMBL" id="OQR99617.1"/>
    </source>
</evidence>
<keyword evidence="2" id="KW-1185">Reference proteome</keyword>
<name>A0A1V9ZNQ6_ACHHY</name>
<gene>
    <name evidence="1" type="ORF">ACHHYP_20222</name>
</gene>